<dbReference type="GO" id="GO:0005829">
    <property type="term" value="C:cytosol"/>
    <property type="evidence" value="ECO:0007669"/>
    <property type="project" value="TreeGrafter"/>
</dbReference>
<organism evidence="4 5">
    <name type="scientific">Buddleja alternifolia</name>
    <dbReference type="NCBI Taxonomy" id="168488"/>
    <lineage>
        <taxon>Eukaryota</taxon>
        <taxon>Viridiplantae</taxon>
        <taxon>Streptophyta</taxon>
        <taxon>Embryophyta</taxon>
        <taxon>Tracheophyta</taxon>
        <taxon>Spermatophyta</taxon>
        <taxon>Magnoliopsida</taxon>
        <taxon>eudicotyledons</taxon>
        <taxon>Gunneridae</taxon>
        <taxon>Pentapetalae</taxon>
        <taxon>asterids</taxon>
        <taxon>lamiids</taxon>
        <taxon>Lamiales</taxon>
        <taxon>Scrophulariaceae</taxon>
        <taxon>Buddlejeae</taxon>
        <taxon>Buddleja</taxon>
    </lineage>
</organism>
<dbReference type="PANTHER" id="PTHR10693">
    <property type="entry name" value="RAS GTPASE-ACTIVATING PROTEIN-BINDING PROTEIN"/>
    <property type="match status" value="1"/>
</dbReference>
<feature type="chain" id="PRO_5043955784" description="NTF2 domain-containing protein" evidence="2">
    <location>
        <begin position="22"/>
        <end position="486"/>
    </location>
</feature>
<evidence type="ECO:0000256" key="1">
    <source>
        <dbReference type="ARBA" id="ARBA00022884"/>
    </source>
</evidence>
<name>A0AAV6XID5_9LAMI</name>
<dbReference type="GO" id="GO:0003729">
    <property type="term" value="F:mRNA binding"/>
    <property type="evidence" value="ECO:0007669"/>
    <property type="project" value="TreeGrafter"/>
</dbReference>
<dbReference type="PROSITE" id="PS50177">
    <property type="entry name" value="NTF2_DOMAIN"/>
    <property type="match status" value="2"/>
</dbReference>
<dbReference type="InterPro" id="IPR002075">
    <property type="entry name" value="NTF2_dom"/>
</dbReference>
<evidence type="ECO:0000313" key="4">
    <source>
        <dbReference type="EMBL" id="KAG8382108.1"/>
    </source>
</evidence>
<dbReference type="Proteomes" id="UP000826271">
    <property type="component" value="Unassembled WGS sequence"/>
</dbReference>
<evidence type="ECO:0000256" key="2">
    <source>
        <dbReference type="SAM" id="SignalP"/>
    </source>
</evidence>
<accession>A0AAV6XID5</accession>
<evidence type="ECO:0000259" key="3">
    <source>
        <dbReference type="PROSITE" id="PS50177"/>
    </source>
</evidence>
<feature type="signal peptide" evidence="2">
    <location>
        <begin position="1"/>
        <end position="21"/>
    </location>
</feature>
<dbReference type="PANTHER" id="PTHR10693:SF20">
    <property type="entry name" value="AT27578P"/>
    <property type="match status" value="1"/>
</dbReference>
<dbReference type="GO" id="GO:1990904">
    <property type="term" value="C:ribonucleoprotein complex"/>
    <property type="evidence" value="ECO:0007669"/>
    <property type="project" value="TreeGrafter"/>
</dbReference>
<proteinExistence type="predicted"/>
<dbReference type="AlphaFoldDB" id="A0AAV6XID5"/>
<protein>
    <recommendedName>
        <fullName evidence="3">NTF2 domain-containing protein</fullName>
    </recommendedName>
</protein>
<sequence>MALATTTTIAMAVLTQQPVSAQVVGNAFVKLYILHHSLKLVYRFYQDKSKLFHPKENGSMSISTTMQAIKENIVSLNYVHFRAEIKSVDAQESFNVAITTETAVVVATQQPASVQVVGNAFVQLYYHILHHSLRLVHRFYQDIRKTGHPKDNGSMSINTTMQAINEKIVSHNYVHFRAEIKYVDAHESFNDTIAKLRTGSVKMLVGIFKILMKFGCRERNKHRFLSKRSDSLPSLLVRSFISDGSGNNNSNCSGRANSTTSFCQSFWQRICAVAMSHTASLNEAHSSINQDTSKLGHPKDNGSMSISTTMQAINEKIVSINYVHFRAEIKSVDAQESFNGGVHDLDISKLCHPKENGFMSINTTMQAIKDNSVSLNYVHFRAEIKSVDAQSLNGRVTFLSLITDGSGNNNSNWGGVGYSTTSFCPSCWQCICAVVLSHNASLTEARSSILLGHQVEIKSVDAQESFNVGVYVLVTCYLIGKDNKYH</sequence>
<dbReference type="InterPro" id="IPR032710">
    <property type="entry name" value="NTF2-like_dom_sf"/>
</dbReference>
<dbReference type="InterPro" id="IPR039539">
    <property type="entry name" value="Ras_GTPase_bind_prot"/>
</dbReference>
<comment type="caution">
    <text evidence="4">The sequence shown here is derived from an EMBL/GenBank/DDBJ whole genome shotgun (WGS) entry which is preliminary data.</text>
</comment>
<gene>
    <name evidence="4" type="ORF">BUALT_Bualt05G0042100</name>
</gene>
<keyword evidence="2" id="KW-0732">Signal</keyword>
<dbReference type="InterPro" id="IPR018222">
    <property type="entry name" value="Nuclear_transport_factor_2_euk"/>
</dbReference>
<evidence type="ECO:0000313" key="5">
    <source>
        <dbReference type="Proteomes" id="UP000826271"/>
    </source>
</evidence>
<keyword evidence="5" id="KW-1185">Reference proteome</keyword>
<dbReference type="Gene3D" id="3.10.450.50">
    <property type="match status" value="2"/>
</dbReference>
<feature type="domain" description="NTF2" evidence="3">
    <location>
        <begin position="117"/>
        <end position="214"/>
    </location>
</feature>
<reference evidence="4" key="1">
    <citation type="submission" date="2019-10" db="EMBL/GenBank/DDBJ databases">
        <authorList>
            <person name="Zhang R."/>
            <person name="Pan Y."/>
            <person name="Wang J."/>
            <person name="Ma R."/>
            <person name="Yu S."/>
        </authorList>
    </citation>
    <scope>NUCLEOTIDE SEQUENCE</scope>
    <source>
        <strain evidence="4">LA-IB0</strain>
        <tissue evidence="4">Leaf</tissue>
    </source>
</reference>
<dbReference type="EMBL" id="WHWC01000005">
    <property type="protein sequence ID" value="KAG8382108.1"/>
    <property type="molecule type" value="Genomic_DNA"/>
</dbReference>
<keyword evidence="1" id="KW-0694">RNA-binding</keyword>
<feature type="domain" description="NTF2" evidence="3">
    <location>
        <begin position="24"/>
        <end position="106"/>
    </location>
</feature>
<dbReference type="SUPFAM" id="SSF54427">
    <property type="entry name" value="NTF2-like"/>
    <property type="match status" value="2"/>
</dbReference>
<dbReference type="Pfam" id="PF02136">
    <property type="entry name" value="NTF2"/>
    <property type="match status" value="3"/>
</dbReference>